<dbReference type="GO" id="GO:0006048">
    <property type="term" value="P:UDP-N-acetylglucosamine biosynthetic process"/>
    <property type="evidence" value="ECO:0007669"/>
    <property type="project" value="UniProtKB-UniRule"/>
</dbReference>
<evidence type="ECO:0000256" key="8">
    <source>
        <dbReference type="RuleBase" id="RU365086"/>
    </source>
</evidence>
<dbReference type="InterPro" id="IPR016181">
    <property type="entry name" value="Acyl_CoA_acyltransferase"/>
</dbReference>
<accession>A0A2J6QP71</accession>
<keyword evidence="7 8" id="KW-0012">Acyltransferase</keyword>
<reference evidence="10 11" key="1">
    <citation type="submission" date="2016-05" db="EMBL/GenBank/DDBJ databases">
        <title>A degradative enzymes factory behind the ericoid mycorrhizal symbiosis.</title>
        <authorList>
            <consortium name="DOE Joint Genome Institute"/>
            <person name="Martino E."/>
            <person name="Morin E."/>
            <person name="Grelet G."/>
            <person name="Kuo A."/>
            <person name="Kohler A."/>
            <person name="Daghino S."/>
            <person name="Barry K."/>
            <person name="Choi C."/>
            <person name="Cichocki N."/>
            <person name="Clum A."/>
            <person name="Copeland A."/>
            <person name="Hainaut M."/>
            <person name="Haridas S."/>
            <person name="Labutti K."/>
            <person name="Lindquist E."/>
            <person name="Lipzen A."/>
            <person name="Khouja H.-R."/>
            <person name="Murat C."/>
            <person name="Ohm R."/>
            <person name="Olson A."/>
            <person name="Spatafora J."/>
            <person name="Veneault-Fourrey C."/>
            <person name="Henrissat B."/>
            <person name="Grigoriev I."/>
            <person name="Martin F."/>
            <person name="Perotto S."/>
        </authorList>
    </citation>
    <scope>NUCLEOTIDE SEQUENCE [LARGE SCALE GENOMIC DNA]</scope>
    <source>
        <strain evidence="10 11">UAMH 7357</strain>
    </source>
</reference>
<dbReference type="Proteomes" id="UP000235672">
    <property type="component" value="Unassembled WGS sequence"/>
</dbReference>
<dbReference type="InterPro" id="IPR039143">
    <property type="entry name" value="GNPNAT1-like"/>
</dbReference>
<keyword evidence="4 8" id="KW-0808">Transferase</keyword>
<dbReference type="UniPathway" id="UPA00113">
    <property type="reaction ID" value="UER00529"/>
</dbReference>
<dbReference type="Pfam" id="PF00583">
    <property type="entry name" value="Acetyltransf_1"/>
    <property type="match status" value="1"/>
</dbReference>
<dbReference type="EC" id="2.3.1.4" evidence="8"/>
<dbReference type="CDD" id="cd04301">
    <property type="entry name" value="NAT_SF"/>
    <property type="match status" value="1"/>
</dbReference>
<evidence type="ECO:0000256" key="6">
    <source>
        <dbReference type="ARBA" id="ARBA00023136"/>
    </source>
</evidence>
<proteinExistence type="inferred from homology"/>
<dbReference type="OrthoDB" id="10039976at2759"/>
<evidence type="ECO:0000256" key="5">
    <source>
        <dbReference type="ARBA" id="ARBA00022824"/>
    </source>
</evidence>
<dbReference type="GO" id="GO:0005789">
    <property type="term" value="C:endoplasmic reticulum membrane"/>
    <property type="evidence" value="ECO:0007669"/>
    <property type="project" value="UniProtKB-SubCell"/>
</dbReference>
<protein>
    <recommendedName>
        <fullName evidence="8">Glucosamine 6-phosphate N-acetyltransferase</fullName>
        <ecNumber evidence="8">2.3.1.4</ecNumber>
    </recommendedName>
</protein>
<dbReference type="FunFam" id="3.40.630.30:FF:000048">
    <property type="entry name" value="Glucosamine 6-phosphate N-acetyltransferase"/>
    <property type="match status" value="1"/>
</dbReference>
<dbReference type="STRING" id="1745343.A0A2J6QP71"/>
<evidence type="ECO:0000259" key="9">
    <source>
        <dbReference type="PROSITE" id="PS51186"/>
    </source>
</evidence>
<dbReference type="EMBL" id="KZ613465">
    <property type="protein sequence ID" value="PMD28065.1"/>
    <property type="molecule type" value="Genomic_DNA"/>
</dbReference>
<keyword evidence="5" id="KW-0256">Endoplasmic reticulum</keyword>
<evidence type="ECO:0000256" key="7">
    <source>
        <dbReference type="ARBA" id="ARBA00023315"/>
    </source>
</evidence>
<comment type="subunit">
    <text evidence="3">Homodimer.</text>
</comment>
<comment type="similarity">
    <text evidence="8">Belongs to the acetyltransferase family. GNA1 subfamily.</text>
</comment>
<comment type="catalytic activity">
    <reaction evidence="8">
        <text>D-glucosamine 6-phosphate + acetyl-CoA = N-acetyl-D-glucosamine 6-phosphate + CoA + H(+)</text>
        <dbReference type="Rhea" id="RHEA:10292"/>
        <dbReference type="ChEBI" id="CHEBI:15378"/>
        <dbReference type="ChEBI" id="CHEBI:57287"/>
        <dbReference type="ChEBI" id="CHEBI:57288"/>
        <dbReference type="ChEBI" id="CHEBI:57513"/>
        <dbReference type="ChEBI" id="CHEBI:58725"/>
        <dbReference type="EC" id="2.3.1.4"/>
    </reaction>
</comment>
<dbReference type="PANTHER" id="PTHR13355">
    <property type="entry name" value="GLUCOSAMINE 6-PHOSPHATE N-ACETYLTRANSFERASE"/>
    <property type="match status" value="1"/>
</dbReference>
<feature type="domain" description="N-acetyltransferase" evidence="9">
    <location>
        <begin position="33"/>
        <end position="188"/>
    </location>
</feature>
<evidence type="ECO:0000256" key="4">
    <source>
        <dbReference type="ARBA" id="ARBA00022679"/>
    </source>
</evidence>
<keyword evidence="11" id="KW-1185">Reference proteome</keyword>
<dbReference type="PANTHER" id="PTHR13355:SF11">
    <property type="entry name" value="GLUCOSAMINE 6-PHOSPHATE N-ACETYLTRANSFERASE"/>
    <property type="match status" value="1"/>
</dbReference>
<gene>
    <name evidence="10" type="ORF">NA56DRAFT_667459</name>
</gene>
<sequence>MTGPTDSASEPEPALFADDLISPTIAATLPPTYVLRPLRKSDYAIGFLDVLRVLTTVGDITEEEWNGRYDWMNTQGKGGYYIMVIEDQGKIVGTGALLVERKFIHHLGLVGHIEDIAVAKDQQGKKLGLKLIQALDFVAEKVGCYKCILDCSEANEGFYVKCGYKRAGLEMAHYYDGSTSKDMQSKAS</sequence>
<dbReference type="AlphaFoldDB" id="A0A2J6QP71"/>
<comment type="pathway">
    <text evidence="8">Nucleotide-sugar biosynthesis; UDP-N-acetyl-alpha-D-glucosamine biosynthesis; N-acetyl-alpha-D-glucosamine 1-phosphate from alpha-D-glucosamine 6-phosphate (route I): step 1/2.</text>
</comment>
<dbReference type="SUPFAM" id="SSF55729">
    <property type="entry name" value="Acyl-CoA N-acyltransferases (Nat)"/>
    <property type="match status" value="1"/>
</dbReference>
<evidence type="ECO:0000256" key="3">
    <source>
        <dbReference type="ARBA" id="ARBA00011738"/>
    </source>
</evidence>
<evidence type="ECO:0000256" key="1">
    <source>
        <dbReference type="ARBA" id="ARBA00004184"/>
    </source>
</evidence>
<dbReference type="InterPro" id="IPR000182">
    <property type="entry name" value="GNAT_dom"/>
</dbReference>
<dbReference type="GO" id="GO:0004343">
    <property type="term" value="F:glucosamine 6-phosphate N-acetyltransferase activity"/>
    <property type="evidence" value="ECO:0007669"/>
    <property type="project" value="UniProtKB-UniRule"/>
</dbReference>
<comment type="subcellular location">
    <subcellularLocation>
        <location evidence="1">Endomembrane system</location>
        <topology evidence="1">Peripheral membrane protein</topology>
    </subcellularLocation>
    <subcellularLocation>
        <location evidence="2">Endoplasmic reticulum membrane</location>
    </subcellularLocation>
</comment>
<dbReference type="PROSITE" id="PS51186">
    <property type="entry name" value="GNAT"/>
    <property type="match status" value="1"/>
</dbReference>
<keyword evidence="6" id="KW-0472">Membrane</keyword>
<dbReference type="Gene3D" id="3.40.630.30">
    <property type="match status" value="1"/>
</dbReference>
<evidence type="ECO:0000313" key="10">
    <source>
        <dbReference type="EMBL" id="PMD28065.1"/>
    </source>
</evidence>
<evidence type="ECO:0000256" key="2">
    <source>
        <dbReference type="ARBA" id="ARBA00004586"/>
    </source>
</evidence>
<name>A0A2J6QP71_9HELO</name>
<evidence type="ECO:0000313" key="11">
    <source>
        <dbReference type="Proteomes" id="UP000235672"/>
    </source>
</evidence>
<organism evidence="10 11">
    <name type="scientific">Hyaloscypha hepaticicola</name>
    <dbReference type="NCBI Taxonomy" id="2082293"/>
    <lineage>
        <taxon>Eukaryota</taxon>
        <taxon>Fungi</taxon>
        <taxon>Dikarya</taxon>
        <taxon>Ascomycota</taxon>
        <taxon>Pezizomycotina</taxon>
        <taxon>Leotiomycetes</taxon>
        <taxon>Helotiales</taxon>
        <taxon>Hyaloscyphaceae</taxon>
        <taxon>Hyaloscypha</taxon>
    </lineage>
</organism>